<reference evidence="2 3" key="1">
    <citation type="submission" date="2019-05" db="EMBL/GenBank/DDBJ databases">
        <title>Another draft genome of Portunus trituberculatus and its Hox gene families provides insights of decapod evolution.</title>
        <authorList>
            <person name="Jeong J.-H."/>
            <person name="Song I."/>
            <person name="Kim S."/>
            <person name="Choi T."/>
            <person name="Kim D."/>
            <person name="Ryu S."/>
            <person name="Kim W."/>
        </authorList>
    </citation>
    <scope>NUCLEOTIDE SEQUENCE [LARGE SCALE GENOMIC DNA]</scope>
    <source>
        <tissue evidence="2">Muscle</tissue>
    </source>
</reference>
<comment type="caution">
    <text evidence="2">The sequence shown here is derived from an EMBL/GenBank/DDBJ whole genome shotgun (WGS) entry which is preliminary data.</text>
</comment>
<accession>A0A5B7DNR9</accession>
<protein>
    <submittedName>
        <fullName evidence="2">Uncharacterized protein</fullName>
    </submittedName>
</protein>
<organism evidence="2 3">
    <name type="scientific">Portunus trituberculatus</name>
    <name type="common">Swimming crab</name>
    <name type="synonym">Neptunus trituberculatus</name>
    <dbReference type="NCBI Taxonomy" id="210409"/>
    <lineage>
        <taxon>Eukaryota</taxon>
        <taxon>Metazoa</taxon>
        <taxon>Ecdysozoa</taxon>
        <taxon>Arthropoda</taxon>
        <taxon>Crustacea</taxon>
        <taxon>Multicrustacea</taxon>
        <taxon>Malacostraca</taxon>
        <taxon>Eumalacostraca</taxon>
        <taxon>Eucarida</taxon>
        <taxon>Decapoda</taxon>
        <taxon>Pleocyemata</taxon>
        <taxon>Brachyura</taxon>
        <taxon>Eubrachyura</taxon>
        <taxon>Portunoidea</taxon>
        <taxon>Portunidae</taxon>
        <taxon>Portuninae</taxon>
        <taxon>Portunus</taxon>
    </lineage>
</organism>
<keyword evidence="3" id="KW-1185">Reference proteome</keyword>
<dbReference type="Proteomes" id="UP000324222">
    <property type="component" value="Unassembled WGS sequence"/>
</dbReference>
<gene>
    <name evidence="2" type="ORF">E2C01_015872</name>
</gene>
<name>A0A5B7DNR9_PORTR</name>
<evidence type="ECO:0000313" key="2">
    <source>
        <dbReference type="EMBL" id="MPC22845.1"/>
    </source>
</evidence>
<evidence type="ECO:0000313" key="3">
    <source>
        <dbReference type="Proteomes" id="UP000324222"/>
    </source>
</evidence>
<feature type="region of interest" description="Disordered" evidence="1">
    <location>
        <begin position="37"/>
        <end position="64"/>
    </location>
</feature>
<sequence>MRAVPFSECWFSLPSQPPHVPVSTKCSLLTLPTPRLPGGGVGLVSSPSVPTEGPSAHVRWRPDD</sequence>
<proteinExistence type="predicted"/>
<evidence type="ECO:0000256" key="1">
    <source>
        <dbReference type="SAM" id="MobiDB-lite"/>
    </source>
</evidence>
<dbReference type="EMBL" id="VSRR010001133">
    <property type="protein sequence ID" value="MPC22845.1"/>
    <property type="molecule type" value="Genomic_DNA"/>
</dbReference>
<dbReference type="AlphaFoldDB" id="A0A5B7DNR9"/>